<gene>
    <name evidence="2" type="ORF">IV38_GL001540</name>
    <name evidence="3" type="ORF">IV40_GL001675</name>
</gene>
<dbReference type="SUPFAM" id="SSF63825">
    <property type="entry name" value="YWTD domain"/>
    <property type="match status" value="1"/>
</dbReference>
<evidence type="ECO:0000313" key="3">
    <source>
        <dbReference type="EMBL" id="KRN31032.1"/>
    </source>
</evidence>
<organism evidence="3 4">
    <name type="scientific">Lactobacillus selangorensis</name>
    <dbReference type="NCBI Taxonomy" id="81857"/>
    <lineage>
        <taxon>Bacteria</taxon>
        <taxon>Bacillati</taxon>
        <taxon>Bacillota</taxon>
        <taxon>Bacilli</taxon>
        <taxon>Lactobacillales</taxon>
        <taxon>Lactobacillaceae</taxon>
        <taxon>Lactobacillus</taxon>
    </lineage>
</organism>
<dbReference type="RefSeq" id="WP_057770248.1">
    <property type="nucleotide sequence ID" value="NZ_JQAT01000004.1"/>
</dbReference>
<evidence type="ECO:0000313" key="2">
    <source>
        <dbReference type="EMBL" id="KRN28090.1"/>
    </source>
</evidence>
<dbReference type="InterPro" id="IPR015943">
    <property type="entry name" value="WD40/YVTN_repeat-like_dom_sf"/>
</dbReference>
<keyword evidence="1" id="KW-0732">Signal</keyword>
<reference evidence="4 5" key="1">
    <citation type="journal article" date="2015" name="Genome Announc.">
        <title>Expanding the biotechnology potential of lactobacilli through comparative genomics of 213 strains and associated genera.</title>
        <authorList>
            <person name="Sun Z."/>
            <person name="Harris H.M."/>
            <person name="McCann A."/>
            <person name="Guo C."/>
            <person name="Argimon S."/>
            <person name="Zhang W."/>
            <person name="Yang X."/>
            <person name="Jeffery I.B."/>
            <person name="Cooney J.C."/>
            <person name="Kagawa T.F."/>
            <person name="Liu W."/>
            <person name="Song Y."/>
            <person name="Salvetti E."/>
            <person name="Wrobel A."/>
            <person name="Rasinkangas P."/>
            <person name="Parkhill J."/>
            <person name="Rea M.C."/>
            <person name="O'Sullivan O."/>
            <person name="Ritari J."/>
            <person name="Douillard F.P."/>
            <person name="Paul Ross R."/>
            <person name="Yang R."/>
            <person name="Briner A.E."/>
            <person name="Felis G.E."/>
            <person name="de Vos W.M."/>
            <person name="Barrangou R."/>
            <person name="Klaenhammer T.R."/>
            <person name="Caufield P.W."/>
            <person name="Cui Y."/>
            <person name="Zhang H."/>
            <person name="O'Toole P.W."/>
        </authorList>
    </citation>
    <scope>NUCLEOTIDE SEQUENCE [LARGE SCALE GENOMIC DNA]</scope>
    <source>
        <strain evidence="2 5">ATCC BAA-66</strain>
        <strain evidence="3 4">DSM 13344</strain>
    </source>
</reference>
<protein>
    <recommendedName>
        <fullName evidence="6">Lipoprotein</fullName>
    </recommendedName>
</protein>
<evidence type="ECO:0000256" key="1">
    <source>
        <dbReference type="SAM" id="SignalP"/>
    </source>
</evidence>
<feature type="signal peptide" evidence="1">
    <location>
        <begin position="1"/>
        <end position="24"/>
    </location>
</feature>
<dbReference type="Proteomes" id="UP000051751">
    <property type="component" value="Unassembled WGS sequence"/>
</dbReference>
<dbReference type="OrthoDB" id="1655118at2"/>
<dbReference type="EMBL" id="JQAT01000004">
    <property type="protein sequence ID" value="KRN28090.1"/>
    <property type="molecule type" value="Genomic_DNA"/>
</dbReference>
<dbReference type="EMBL" id="JQAZ01000005">
    <property type="protein sequence ID" value="KRN31032.1"/>
    <property type="molecule type" value="Genomic_DNA"/>
</dbReference>
<sequence>MNKKLLLPIIIVLLLLSGCHTVQKVALHNGNGTTTVTEKLTDGTNTTPAYYTHTGFMKTLIHNYPQLKQNLDNSTRPNTYVIPGLRQTKSLQVNTGKVGISKKMDPQGLATTYHYLIISAYSHDKKYNSVLYILDKKTGQYLREIVLPDNSHVGGIAYDSVTKRLWVTTENQRNQATLSSLSAQKLRTVSFAKTHQVVKFDHSIVLPGVPRSSFLTYHHNALYVGYFGANKQGRFIAYPLTKNGLPDVSKGSQKELRGTGTQLGSYTTDKQLQGVAFYQGKILFSQSYGPQSSKIMSFDNDGQKSWIDFDNDDVLNQVIMPPYLEQITVDGSNLYAICESGAAYYRKTKLNFYADRVMKFKLKDFVQ</sequence>
<name>A0A0R2FRM4_9LACO</name>
<accession>A0A0R2FRM4</accession>
<feature type="chain" id="PRO_5010434580" description="Lipoprotein" evidence="1">
    <location>
        <begin position="25"/>
        <end position="367"/>
    </location>
</feature>
<keyword evidence="4" id="KW-1185">Reference proteome</keyword>
<evidence type="ECO:0008006" key="6">
    <source>
        <dbReference type="Google" id="ProtNLM"/>
    </source>
</evidence>
<dbReference type="STRING" id="81857.IV38_GL001540"/>
<dbReference type="AlphaFoldDB" id="A0A0R2FRM4"/>
<dbReference type="PATRIC" id="fig|81857.3.peg.1552"/>
<evidence type="ECO:0000313" key="5">
    <source>
        <dbReference type="Proteomes" id="UP000051751"/>
    </source>
</evidence>
<dbReference type="Gene3D" id="2.130.10.10">
    <property type="entry name" value="YVTN repeat-like/Quinoprotein amine dehydrogenase"/>
    <property type="match status" value="1"/>
</dbReference>
<evidence type="ECO:0000313" key="4">
    <source>
        <dbReference type="Proteomes" id="UP000051645"/>
    </source>
</evidence>
<proteinExistence type="predicted"/>
<comment type="caution">
    <text evidence="3">The sequence shown here is derived from an EMBL/GenBank/DDBJ whole genome shotgun (WGS) entry which is preliminary data.</text>
</comment>
<dbReference type="Proteomes" id="UP000051645">
    <property type="component" value="Unassembled WGS sequence"/>
</dbReference>
<dbReference type="PROSITE" id="PS51257">
    <property type="entry name" value="PROKAR_LIPOPROTEIN"/>
    <property type="match status" value="1"/>
</dbReference>